<name>A0A9X0CYT2_9CNID</name>
<keyword evidence="2" id="KW-1185">Reference proteome</keyword>
<proteinExistence type="predicted"/>
<protein>
    <submittedName>
        <fullName evidence="1">Uncharacterized protein</fullName>
    </submittedName>
</protein>
<comment type="caution">
    <text evidence="1">The sequence shown here is derived from an EMBL/GenBank/DDBJ whole genome shotgun (WGS) entry which is preliminary data.</text>
</comment>
<dbReference type="AlphaFoldDB" id="A0A9X0CYT2"/>
<gene>
    <name evidence="1" type="ORF">OS493_023014</name>
</gene>
<sequence>MKFSKRVQQIKIRCEEIEKKEAKMKHINKLGEEITSESLNMTTTEGVEGKLAALNKRWRDTKEMLSDYRDKDDDERSEYGGCCCFQMMKKAFNACFYS</sequence>
<reference evidence="1" key="1">
    <citation type="submission" date="2023-01" db="EMBL/GenBank/DDBJ databases">
        <title>Genome assembly of the deep-sea coral Lophelia pertusa.</title>
        <authorList>
            <person name="Herrera S."/>
            <person name="Cordes E."/>
        </authorList>
    </citation>
    <scope>NUCLEOTIDE SEQUENCE</scope>
    <source>
        <strain evidence="1">USNM1676648</strain>
        <tissue evidence="1">Polyp</tissue>
    </source>
</reference>
<organism evidence="1 2">
    <name type="scientific">Desmophyllum pertusum</name>
    <dbReference type="NCBI Taxonomy" id="174260"/>
    <lineage>
        <taxon>Eukaryota</taxon>
        <taxon>Metazoa</taxon>
        <taxon>Cnidaria</taxon>
        <taxon>Anthozoa</taxon>
        <taxon>Hexacorallia</taxon>
        <taxon>Scleractinia</taxon>
        <taxon>Caryophylliina</taxon>
        <taxon>Caryophylliidae</taxon>
        <taxon>Desmophyllum</taxon>
    </lineage>
</organism>
<dbReference type="EMBL" id="MU826366">
    <property type="protein sequence ID" value="KAJ7378479.1"/>
    <property type="molecule type" value="Genomic_DNA"/>
</dbReference>
<evidence type="ECO:0000313" key="2">
    <source>
        <dbReference type="Proteomes" id="UP001163046"/>
    </source>
</evidence>
<dbReference type="Gene3D" id="1.20.58.60">
    <property type="match status" value="1"/>
</dbReference>
<accession>A0A9X0CYT2</accession>
<dbReference type="SUPFAM" id="SSF46966">
    <property type="entry name" value="Spectrin repeat"/>
    <property type="match status" value="1"/>
</dbReference>
<evidence type="ECO:0000313" key="1">
    <source>
        <dbReference type="EMBL" id="KAJ7378479.1"/>
    </source>
</evidence>
<dbReference type="Proteomes" id="UP001163046">
    <property type="component" value="Unassembled WGS sequence"/>
</dbReference>